<dbReference type="eggNOG" id="COG0662">
    <property type="taxonomic scope" value="Bacteria"/>
</dbReference>
<accession>H2BT25</accession>
<evidence type="ECO:0000256" key="1">
    <source>
        <dbReference type="ARBA" id="ARBA00002752"/>
    </source>
</evidence>
<comment type="similarity">
    <text evidence="7">Belongs to the 3-HAO family.</text>
</comment>
<dbReference type="HAMAP" id="MF_00825">
    <property type="entry name" value="3_HAO"/>
    <property type="match status" value="1"/>
</dbReference>
<dbReference type="PANTHER" id="PTHR15497:SF1">
    <property type="entry name" value="3-HYDROXYANTHRANILATE 3,4-DIOXYGENASE"/>
    <property type="match status" value="1"/>
</dbReference>
<dbReference type="STRING" id="865937.Gilli_1942"/>
<comment type="cofactor">
    <cofactor evidence="7">
        <name>Fe(2+)</name>
        <dbReference type="ChEBI" id="CHEBI:29033"/>
    </cofactor>
    <text evidence="7">Binds 2 Fe(2+) ions per subunit.</text>
</comment>
<feature type="binding site" evidence="7">
    <location>
        <position position="125"/>
    </location>
    <ligand>
        <name>Fe cation</name>
        <dbReference type="ChEBI" id="CHEBI:24875"/>
        <label>2</label>
    </ligand>
</feature>
<evidence type="ECO:0000313" key="9">
    <source>
        <dbReference type="Proteomes" id="UP000003844"/>
    </source>
</evidence>
<reference evidence="9" key="1">
    <citation type="journal article" date="2012" name="Stand. Genomic Sci.">
        <title>Genome sequence of the Antarctic rhodopsins-containing flavobacterium Gillisia limnaea type strain (R-8282(T)).</title>
        <authorList>
            <person name="Riedel T."/>
            <person name="Held B."/>
            <person name="Nolan M."/>
            <person name="Lucas S."/>
            <person name="Lapidus A."/>
            <person name="Tice H."/>
            <person name="Del Rio T.G."/>
            <person name="Cheng J.F."/>
            <person name="Han C."/>
            <person name="Tapia R."/>
            <person name="Goodwin L.A."/>
            <person name="Pitluck S."/>
            <person name="Liolios K."/>
            <person name="Mavromatis K."/>
            <person name="Pagani I."/>
            <person name="Ivanova N."/>
            <person name="Mikhailova N."/>
            <person name="Pati A."/>
            <person name="Chen A."/>
            <person name="Palaniappan K."/>
            <person name="Land M."/>
            <person name="Rohde M."/>
            <person name="Tindall B.J."/>
            <person name="Detter J.C."/>
            <person name="Goker M."/>
            <person name="Bristow J."/>
            <person name="Eisen J.A."/>
            <person name="Markowitz V."/>
            <person name="Hugenholtz P."/>
            <person name="Kyrpides N.C."/>
            <person name="Klenk H.P."/>
            <person name="Woyke T."/>
        </authorList>
    </citation>
    <scope>NUCLEOTIDE SEQUENCE [LARGE SCALE GENOMIC DNA]</scope>
    <source>
        <strain evidence="9">DSM 15749 / LMG 21470 / R-8282</strain>
    </source>
</reference>
<dbReference type="GO" id="GO:0000334">
    <property type="term" value="F:3-hydroxyanthranilate 3,4-dioxygenase activity"/>
    <property type="evidence" value="ECO:0007669"/>
    <property type="project" value="UniProtKB-UniRule"/>
</dbReference>
<dbReference type="AlphaFoldDB" id="H2BT25"/>
<dbReference type="InterPro" id="IPR014710">
    <property type="entry name" value="RmlC-like_jellyroll"/>
</dbReference>
<evidence type="ECO:0000313" key="8">
    <source>
        <dbReference type="EMBL" id="EHQ02583.1"/>
    </source>
</evidence>
<keyword evidence="9" id="KW-1185">Reference proteome</keyword>
<dbReference type="SUPFAM" id="SSF51182">
    <property type="entry name" value="RmlC-like cupins"/>
    <property type="match status" value="1"/>
</dbReference>
<proteinExistence type="inferred from homology"/>
<feature type="binding site" evidence="7">
    <location>
        <position position="95"/>
    </location>
    <ligand>
        <name>Fe cation</name>
        <dbReference type="ChEBI" id="CHEBI:24875"/>
        <label>1</label>
        <note>catalytic</note>
    </ligand>
</feature>
<dbReference type="UniPathway" id="UPA00253">
    <property type="reaction ID" value="UER00330"/>
</dbReference>
<evidence type="ECO:0000256" key="6">
    <source>
        <dbReference type="ARBA" id="ARBA00023004"/>
    </source>
</evidence>
<keyword evidence="3 7" id="KW-0479">Metal-binding</keyword>
<dbReference type="GO" id="GO:0008198">
    <property type="term" value="F:ferrous iron binding"/>
    <property type="evidence" value="ECO:0007669"/>
    <property type="project" value="UniProtKB-UniRule"/>
</dbReference>
<dbReference type="CDD" id="cd06123">
    <property type="entry name" value="cupin_HAO"/>
    <property type="match status" value="1"/>
</dbReference>
<dbReference type="Pfam" id="PF06052">
    <property type="entry name" value="3-HAO"/>
    <property type="match status" value="1"/>
</dbReference>
<feature type="binding site" evidence="7">
    <location>
        <position position="109"/>
    </location>
    <ligand>
        <name>substrate</name>
    </ligand>
</feature>
<feature type="binding site" evidence="7">
    <location>
        <position position="99"/>
    </location>
    <ligand>
        <name>substrate</name>
    </ligand>
</feature>
<evidence type="ECO:0000256" key="7">
    <source>
        <dbReference type="HAMAP-Rule" id="MF_00825"/>
    </source>
</evidence>
<dbReference type="EC" id="1.13.11.6" evidence="7"/>
<evidence type="ECO:0000256" key="4">
    <source>
        <dbReference type="ARBA" id="ARBA00022964"/>
    </source>
</evidence>
<comment type="pathway">
    <text evidence="7">Cofactor biosynthesis; NAD(+) biosynthesis; quinolinate from L-kynurenine: step 3/3.</text>
</comment>
<feature type="binding site" evidence="7">
    <location>
        <position position="162"/>
    </location>
    <ligand>
        <name>Fe cation</name>
        <dbReference type="ChEBI" id="CHEBI:24875"/>
        <label>2</label>
    </ligand>
</feature>
<dbReference type="GO" id="GO:0009435">
    <property type="term" value="P:NAD+ biosynthetic process"/>
    <property type="evidence" value="ECO:0007669"/>
    <property type="project" value="UniProtKB-UniPathway"/>
</dbReference>
<dbReference type="Gene3D" id="2.60.120.10">
    <property type="entry name" value="Jelly Rolls"/>
    <property type="match status" value="1"/>
</dbReference>
<keyword evidence="5 7" id="KW-0560">Oxidoreductase</keyword>
<gene>
    <name evidence="7" type="primary">nbaC</name>
    <name evidence="8" type="ORF">Gilli_1942</name>
</gene>
<dbReference type="InterPro" id="IPR011051">
    <property type="entry name" value="RmlC_Cupin_sf"/>
</dbReference>
<keyword evidence="2 7" id="KW-0662">Pyridine nucleotide biosynthesis</keyword>
<feature type="binding site" evidence="7">
    <location>
        <position position="57"/>
    </location>
    <ligand>
        <name>substrate</name>
    </ligand>
</feature>
<comment type="function">
    <text evidence="1 7">Catalyzes the oxidative ring opening of 3-hydroxyanthranilate to 2-amino-3-carboxymuconate semialdehyde, which spontaneously cyclizes to quinolinate.</text>
</comment>
<dbReference type="PANTHER" id="PTHR15497">
    <property type="entry name" value="3-HYDROXYANTHRANILATE 3,4-DIOXYGENASE"/>
    <property type="match status" value="1"/>
</dbReference>
<dbReference type="InterPro" id="IPR010329">
    <property type="entry name" value="3hydroanth_dOase"/>
</dbReference>
<sequence>MAINKPFNINKWIEQNRDLLKPPVGNKNIYKDSNDYIVMVVGGPNARKDYHYNETEELFYQLEGSIEIHIQENGEKKTMELGPGDMYLHPGKVPHSPVRNEGSIGLVIERKRLGEEGKDGLLWFCDNCNNKLYEVFFPLHDIEKDFLKHFRHFYESKELRTCDSCGTVMPVDSRFLAEGEND</sequence>
<feature type="binding site" evidence="7">
    <location>
        <position position="57"/>
    </location>
    <ligand>
        <name>Fe cation</name>
        <dbReference type="ChEBI" id="CHEBI:24875"/>
        <label>1</label>
        <note>catalytic</note>
    </ligand>
</feature>
<dbReference type="NCBIfam" id="TIGR03037">
    <property type="entry name" value="anthran_nbaC"/>
    <property type="match status" value="1"/>
</dbReference>
<organism evidence="8 9">
    <name type="scientific">Gillisia limnaea (strain DSM 15749 / LMG 21470 / R-8282)</name>
    <dbReference type="NCBI Taxonomy" id="865937"/>
    <lineage>
        <taxon>Bacteria</taxon>
        <taxon>Pseudomonadati</taxon>
        <taxon>Bacteroidota</taxon>
        <taxon>Flavobacteriia</taxon>
        <taxon>Flavobacteriales</taxon>
        <taxon>Flavobacteriaceae</taxon>
        <taxon>Gillisia</taxon>
    </lineage>
</organism>
<dbReference type="GO" id="GO:0019805">
    <property type="term" value="P:quinolinate biosynthetic process"/>
    <property type="evidence" value="ECO:0007669"/>
    <property type="project" value="UniProtKB-UniRule"/>
</dbReference>
<name>H2BT25_GILLR</name>
<feature type="binding site" evidence="7">
    <location>
        <position position="128"/>
    </location>
    <ligand>
        <name>Fe cation</name>
        <dbReference type="ChEBI" id="CHEBI:24875"/>
        <label>2</label>
    </ligand>
</feature>
<dbReference type="HOGENOM" id="CLU_095765_0_0_10"/>
<dbReference type="Proteomes" id="UP000003844">
    <property type="component" value="Unassembled WGS sequence"/>
</dbReference>
<evidence type="ECO:0000256" key="5">
    <source>
        <dbReference type="ARBA" id="ARBA00023002"/>
    </source>
</evidence>
<dbReference type="OrthoDB" id="5002379at2"/>
<protein>
    <recommendedName>
        <fullName evidence="7">3-hydroxyanthranilate 3,4-dioxygenase</fullName>
        <ecNumber evidence="7">1.13.11.6</ecNumber>
    </recommendedName>
    <alternativeName>
        <fullName evidence="7">3-hydroxyanthranilate oxygenase</fullName>
        <shortName evidence="7">3-HAO</shortName>
    </alternativeName>
    <alternativeName>
        <fullName evidence="7">3-hydroxyanthranilic acid dioxygenase</fullName>
        <shortName evidence="7">HAD</shortName>
    </alternativeName>
</protein>
<feature type="binding site" evidence="7">
    <location>
        <position position="165"/>
    </location>
    <ligand>
        <name>Fe cation</name>
        <dbReference type="ChEBI" id="CHEBI:24875"/>
        <label>2</label>
    </ligand>
</feature>
<evidence type="ECO:0000256" key="3">
    <source>
        <dbReference type="ARBA" id="ARBA00022723"/>
    </source>
</evidence>
<evidence type="ECO:0000256" key="2">
    <source>
        <dbReference type="ARBA" id="ARBA00022642"/>
    </source>
</evidence>
<feature type="binding site" evidence="7">
    <location>
        <position position="47"/>
    </location>
    <ligand>
        <name>O2</name>
        <dbReference type="ChEBI" id="CHEBI:15379"/>
    </ligand>
</feature>
<feature type="binding site" evidence="7">
    <location>
        <position position="51"/>
    </location>
    <ligand>
        <name>Fe cation</name>
        <dbReference type="ChEBI" id="CHEBI:24875"/>
        <label>1</label>
        <note>catalytic</note>
    </ligand>
</feature>
<keyword evidence="6 7" id="KW-0408">Iron</keyword>
<dbReference type="GO" id="GO:0043420">
    <property type="term" value="P:anthranilate metabolic process"/>
    <property type="evidence" value="ECO:0007669"/>
    <property type="project" value="UniProtKB-UniRule"/>
</dbReference>
<comment type="catalytic activity">
    <reaction evidence="7">
        <text>3-hydroxyanthranilate + O2 = (2Z,4Z)-2-amino-3-carboxymuconate 6-semialdehyde</text>
        <dbReference type="Rhea" id="RHEA:17953"/>
        <dbReference type="ChEBI" id="CHEBI:15379"/>
        <dbReference type="ChEBI" id="CHEBI:36559"/>
        <dbReference type="ChEBI" id="CHEBI:77612"/>
        <dbReference type="EC" id="1.13.11.6"/>
    </reaction>
</comment>
<dbReference type="GO" id="GO:0006569">
    <property type="term" value="P:L-tryptophan catabolic process"/>
    <property type="evidence" value="ECO:0007669"/>
    <property type="project" value="UniProtKB-UniRule"/>
</dbReference>
<keyword evidence="4 7" id="KW-0223">Dioxygenase</keyword>
<dbReference type="RefSeq" id="WP_006988893.1">
    <property type="nucleotide sequence ID" value="NZ_JH594606.1"/>
</dbReference>
<dbReference type="NCBIfam" id="NF009763">
    <property type="entry name" value="PRK13264.1"/>
    <property type="match status" value="1"/>
</dbReference>
<dbReference type="EMBL" id="JH594606">
    <property type="protein sequence ID" value="EHQ02583.1"/>
    <property type="molecule type" value="Genomic_DNA"/>
</dbReference>